<comment type="caution">
    <text evidence="3">The sequence shown here is derived from an EMBL/GenBank/DDBJ whole genome shotgun (WGS) entry which is preliminary data.</text>
</comment>
<protein>
    <recommendedName>
        <fullName evidence="5">Endonuclease/exonuclease/phosphatase domain-containing protein</fullName>
    </recommendedName>
</protein>
<dbReference type="SUPFAM" id="SSF56219">
    <property type="entry name" value="DNase I-like"/>
    <property type="match status" value="1"/>
</dbReference>
<dbReference type="EMBL" id="JAACJP010000023">
    <property type="protein sequence ID" value="KAF5377429.1"/>
    <property type="molecule type" value="Genomic_DNA"/>
</dbReference>
<dbReference type="GO" id="GO:0000175">
    <property type="term" value="F:3'-5'-RNA exonuclease activity"/>
    <property type="evidence" value="ECO:0007669"/>
    <property type="project" value="TreeGrafter"/>
</dbReference>
<sequence length="290" mass="32365">MDAKRRGTGGGLKEDGKTRRVGWVTCAEQRRPTDLERDFLNANRKGMRTSLQLPELDRRSLLFFIVPQAGILVRETSRFRTELKVNHWPCIISGDFNFAPDDAAYSLLVGDTLLPEQEQRLLSSYVVHFSVDPTVPRAVTAALEEGGEEAVDPDRVITSARAATPADGLLSPTELIEFFSRIPRLRSTYDFGLSKVKDLAGLQTFGSRVALGPSRRGSYEPAYTSYTHYWKTVLDYVFVMDPVDRRSDVIALLSLHRTADLEPGLPQKGVCSSDHISLAAELCCERTRES</sequence>
<dbReference type="InterPro" id="IPR050410">
    <property type="entry name" value="CCR4/nocturin_mRNA_transcr"/>
</dbReference>
<gene>
    <name evidence="3" type="ORF">D9615_005324</name>
</gene>
<evidence type="ECO:0000313" key="4">
    <source>
        <dbReference type="Proteomes" id="UP000565441"/>
    </source>
</evidence>
<dbReference type="AlphaFoldDB" id="A0A8H5H677"/>
<name>A0A8H5H677_9AGAR</name>
<evidence type="ECO:0000313" key="3">
    <source>
        <dbReference type="EMBL" id="KAF5377429.1"/>
    </source>
</evidence>
<accession>A0A8H5H677</accession>
<dbReference type="Proteomes" id="UP000565441">
    <property type="component" value="Unassembled WGS sequence"/>
</dbReference>
<evidence type="ECO:0000256" key="1">
    <source>
        <dbReference type="ARBA" id="ARBA00010774"/>
    </source>
</evidence>
<dbReference type="PANTHER" id="PTHR12121:SF45">
    <property type="entry name" value="NOCTURNIN"/>
    <property type="match status" value="1"/>
</dbReference>
<dbReference type="GO" id="GO:0006139">
    <property type="term" value="P:nucleobase-containing compound metabolic process"/>
    <property type="evidence" value="ECO:0007669"/>
    <property type="project" value="UniProtKB-ARBA"/>
</dbReference>
<proteinExistence type="inferred from homology"/>
<comment type="similarity">
    <text evidence="1">Belongs to the CCR4/nocturin family.</text>
</comment>
<reference evidence="3 4" key="1">
    <citation type="journal article" date="2020" name="ISME J.">
        <title>Uncovering the hidden diversity of litter-decomposition mechanisms in mushroom-forming fungi.</title>
        <authorList>
            <person name="Floudas D."/>
            <person name="Bentzer J."/>
            <person name="Ahren D."/>
            <person name="Johansson T."/>
            <person name="Persson P."/>
            <person name="Tunlid A."/>
        </authorList>
    </citation>
    <scope>NUCLEOTIDE SEQUENCE [LARGE SCALE GENOMIC DNA]</scope>
    <source>
        <strain evidence="3 4">CBS 661.87</strain>
    </source>
</reference>
<dbReference type="OrthoDB" id="428734at2759"/>
<keyword evidence="4" id="KW-1185">Reference proteome</keyword>
<dbReference type="PANTHER" id="PTHR12121">
    <property type="entry name" value="CARBON CATABOLITE REPRESSOR PROTEIN 4"/>
    <property type="match status" value="1"/>
</dbReference>
<evidence type="ECO:0000256" key="2">
    <source>
        <dbReference type="ARBA" id="ARBA00022801"/>
    </source>
</evidence>
<dbReference type="InterPro" id="IPR036691">
    <property type="entry name" value="Endo/exonu/phosph_ase_sf"/>
</dbReference>
<evidence type="ECO:0008006" key="5">
    <source>
        <dbReference type="Google" id="ProtNLM"/>
    </source>
</evidence>
<keyword evidence="2" id="KW-0378">Hydrolase</keyword>
<dbReference type="Gene3D" id="3.60.10.10">
    <property type="entry name" value="Endonuclease/exonuclease/phosphatase"/>
    <property type="match status" value="1"/>
</dbReference>
<organism evidence="3 4">
    <name type="scientific">Tricholomella constricta</name>
    <dbReference type="NCBI Taxonomy" id="117010"/>
    <lineage>
        <taxon>Eukaryota</taxon>
        <taxon>Fungi</taxon>
        <taxon>Dikarya</taxon>
        <taxon>Basidiomycota</taxon>
        <taxon>Agaricomycotina</taxon>
        <taxon>Agaricomycetes</taxon>
        <taxon>Agaricomycetidae</taxon>
        <taxon>Agaricales</taxon>
        <taxon>Tricholomatineae</taxon>
        <taxon>Lyophyllaceae</taxon>
        <taxon>Tricholomella</taxon>
    </lineage>
</organism>